<dbReference type="EMBL" id="CP048620">
    <property type="protein sequence ID" value="QPJ63996.1"/>
    <property type="molecule type" value="Genomic_DNA"/>
</dbReference>
<reference evidence="2" key="1">
    <citation type="submission" date="2020-02" db="EMBL/GenBank/DDBJ databases">
        <title>Genomic and physiological characterization of two novel Nitrospinaceae genera.</title>
        <authorList>
            <person name="Mueller A.J."/>
            <person name="Jung M.-Y."/>
            <person name="Strachan C.R."/>
            <person name="Herbold C.W."/>
            <person name="Kirkegaard R.H."/>
            <person name="Daims H."/>
        </authorList>
    </citation>
    <scope>NUCLEOTIDE SEQUENCE [LARGE SCALE GENOMIC DNA]</scope>
</reference>
<dbReference type="KEGG" id="nva:G3M78_00665"/>
<organism evidence="1 2">
    <name type="scientific">Candidatus Nitrohelix vancouverensis</name>
    <dbReference type="NCBI Taxonomy" id="2705534"/>
    <lineage>
        <taxon>Bacteria</taxon>
        <taxon>Pseudomonadati</taxon>
        <taxon>Nitrospinota/Tectimicrobiota group</taxon>
        <taxon>Nitrospinota</taxon>
        <taxon>Nitrospinia</taxon>
        <taxon>Nitrospinales</taxon>
        <taxon>Nitrospinaceae</taxon>
        <taxon>Candidatus Nitrohelix</taxon>
    </lineage>
</organism>
<evidence type="ECO:0000313" key="2">
    <source>
        <dbReference type="Proteomes" id="UP000594464"/>
    </source>
</evidence>
<name>A0A7T0C010_9BACT</name>
<protein>
    <submittedName>
        <fullName evidence="1">Uncharacterized protein</fullName>
    </submittedName>
</protein>
<evidence type="ECO:0000313" key="1">
    <source>
        <dbReference type="EMBL" id="QPJ63996.1"/>
    </source>
</evidence>
<gene>
    <name evidence="1" type="ORF">G3M78_00665</name>
</gene>
<dbReference type="AlphaFoldDB" id="A0A7T0C010"/>
<proteinExistence type="predicted"/>
<sequence>MRNSLRPATRLLSRANAAILIGWIGSISLAVPAALGGEAETIVKTLDENYYFPQAQGLQHLQATVSIEQRDMTAQEPRYLNLAPARMSWKRHIRALQFIPLEGDKTDEDFMQSQQLLNNYKEMFLPSPLQTVLENYEGTLRKKSQHAANLLFQAKSPGAPIRAYDLLADTRQARIHKMRIEQRRNPMEVTVQFRYIEREGKWLVEETQAEFEINRESYTEWTRYSYTQVDGFWLADGILQELSRAGKPVQSYRFTLKDFKINSIH</sequence>
<accession>A0A7T0C010</accession>
<dbReference type="Proteomes" id="UP000594464">
    <property type="component" value="Chromosome"/>
</dbReference>